<evidence type="ECO:0000313" key="3">
    <source>
        <dbReference type="Proteomes" id="UP000606786"/>
    </source>
</evidence>
<evidence type="ECO:0000256" key="1">
    <source>
        <dbReference type="SAM" id="MobiDB-lite"/>
    </source>
</evidence>
<keyword evidence="3" id="KW-1185">Reference proteome</keyword>
<sequence length="51" mass="5749">QATLSEPPEAPWRASRARATPPTPPPRPHQRRTPQLPAEMQHRLGAISQLY</sequence>
<feature type="region of interest" description="Disordered" evidence="1">
    <location>
        <begin position="1"/>
        <end position="51"/>
    </location>
</feature>
<protein>
    <submittedName>
        <fullName evidence="2">(Mediterranean fruit fly) hypothetical protein</fullName>
    </submittedName>
</protein>
<evidence type="ECO:0000313" key="2">
    <source>
        <dbReference type="EMBL" id="CAD7000728.1"/>
    </source>
</evidence>
<dbReference type="AlphaFoldDB" id="A0A811UQW1"/>
<comment type="caution">
    <text evidence="2">The sequence shown here is derived from an EMBL/GenBank/DDBJ whole genome shotgun (WGS) entry which is preliminary data.</text>
</comment>
<name>A0A811UQW1_CERCA</name>
<dbReference type="Proteomes" id="UP000606786">
    <property type="component" value="Unassembled WGS sequence"/>
</dbReference>
<gene>
    <name evidence="2" type="ORF">CCAP1982_LOCUS9201</name>
</gene>
<feature type="compositionally biased region" description="Low complexity" evidence="1">
    <location>
        <begin position="11"/>
        <end position="20"/>
    </location>
</feature>
<reference evidence="2" key="1">
    <citation type="submission" date="2020-11" db="EMBL/GenBank/DDBJ databases">
        <authorList>
            <person name="Whitehead M."/>
        </authorList>
    </citation>
    <scope>NUCLEOTIDE SEQUENCE</scope>
    <source>
        <strain evidence="2">EGII</strain>
    </source>
</reference>
<proteinExistence type="predicted"/>
<dbReference type="EMBL" id="CAJHJT010000012">
    <property type="protein sequence ID" value="CAD7000728.1"/>
    <property type="molecule type" value="Genomic_DNA"/>
</dbReference>
<organism evidence="2 3">
    <name type="scientific">Ceratitis capitata</name>
    <name type="common">Mediterranean fruit fly</name>
    <name type="synonym">Tephritis capitata</name>
    <dbReference type="NCBI Taxonomy" id="7213"/>
    <lineage>
        <taxon>Eukaryota</taxon>
        <taxon>Metazoa</taxon>
        <taxon>Ecdysozoa</taxon>
        <taxon>Arthropoda</taxon>
        <taxon>Hexapoda</taxon>
        <taxon>Insecta</taxon>
        <taxon>Pterygota</taxon>
        <taxon>Neoptera</taxon>
        <taxon>Endopterygota</taxon>
        <taxon>Diptera</taxon>
        <taxon>Brachycera</taxon>
        <taxon>Muscomorpha</taxon>
        <taxon>Tephritoidea</taxon>
        <taxon>Tephritidae</taxon>
        <taxon>Ceratitis</taxon>
        <taxon>Ceratitis</taxon>
    </lineage>
</organism>
<feature type="non-terminal residue" evidence="2">
    <location>
        <position position="1"/>
    </location>
</feature>
<accession>A0A811UQW1</accession>